<sequence length="122" mass="13744">MSVSALSPSRALGGVSGLLQVVSLLGLVLLLLKAAQLYLRRQWLLKALHQFPSPPSHWFYGHRKEVGWSWMGEWEGREGRRSRAWSHSASSYLTLCSPRSTDVQSDGSALWVHCVWRQQTGI</sequence>
<reference evidence="2" key="2">
    <citation type="submission" date="2025-09" db="UniProtKB">
        <authorList>
            <consortium name="Ensembl"/>
        </authorList>
    </citation>
    <scope>IDENTIFICATION</scope>
</reference>
<name>A0A8C6E2S1_MOSMO</name>
<evidence type="ECO:0000256" key="1">
    <source>
        <dbReference type="SAM" id="Phobius"/>
    </source>
</evidence>
<organism evidence="2 3">
    <name type="scientific">Moschus moschiferus</name>
    <name type="common">Siberian musk deer</name>
    <name type="synonym">Moschus sibiricus</name>
    <dbReference type="NCBI Taxonomy" id="68415"/>
    <lineage>
        <taxon>Eukaryota</taxon>
        <taxon>Metazoa</taxon>
        <taxon>Chordata</taxon>
        <taxon>Craniata</taxon>
        <taxon>Vertebrata</taxon>
        <taxon>Euteleostomi</taxon>
        <taxon>Mammalia</taxon>
        <taxon>Eutheria</taxon>
        <taxon>Laurasiatheria</taxon>
        <taxon>Artiodactyla</taxon>
        <taxon>Ruminantia</taxon>
        <taxon>Pecora</taxon>
        <taxon>Moschidae</taxon>
        <taxon>Moschus</taxon>
    </lineage>
</organism>
<proteinExistence type="predicted"/>
<reference evidence="2" key="1">
    <citation type="submission" date="2025-08" db="UniProtKB">
        <authorList>
            <consortium name="Ensembl"/>
        </authorList>
    </citation>
    <scope>IDENTIFICATION</scope>
</reference>
<evidence type="ECO:0000313" key="2">
    <source>
        <dbReference type="Ensembl" id="ENSMMSP00000024991.1"/>
    </source>
</evidence>
<evidence type="ECO:0000313" key="3">
    <source>
        <dbReference type="Proteomes" id="UP000694544"/>
    </source>
</evidence>
<feature type="transmembrane region" description="Helical" evidence="1">
    <location>
        <begin position="12"/>
        <end position="32"/>
    </location>
</feature>
<dbReference type="AlphaFoldDB" id="A0A8C6E2S1"/>
<keyword evidence="1" id="KW-0812">Transmembrane</keyword>
<protein>
    <submittedName>
        <fullName evidence="2">Uncharacterized protein</fullName>
    </submittedName>
</protein>
<accession>A0A8C6E2S1</accession>
<dbReference type="Ensembl" id="ENSMMST00000027603.1">
    <property type="protein sequence ID" value="ENSMMSP00000024991.1"/>
    <property type="gene ID" value="ENSMMSG00000018812.1"/>
</dbReference>
<keyword evidence="3" id="KW-1185">Reference proteome</keyword>
<dbReference type="GeneTree" id="ENSGT00940000155173"/>
<keyword evidence="1" id="KW-1133">Transmembrane helix</keyword>
<dbReference type="Proteomes" id="UP000694544">
    <property type="component" value="Unplaced"/>
</dbReference>
<keyword evidence="1" id="KW-0472">Membrane</keyword>